<keyword evidence="5 7" id="KW-0808">Transferase</keyword>
<protein>
    <recommendedName>
        <fullName evidence="7">Protein-L-isoaspartate O-methyltransferase</fullName>
        <ecNumber evidence="7">2.1.1.77</ecNumber>
    </recommendedName>
    <alternativeName>
        <fullName evidence="7">L-isoaspartyl protein carboxyl methyltransferase</fullName>
    </alternativeName>
    <alternativeName>
        <fullName evidence="7">Protein L-isoaspartyl methyltransferase</fullName>
    </alternativeName>
    <alternativeName>
        <fullName evidence="7">Protein-beta-aspartate methyltransferase</fullName>
        <shortName evidence="7">PIMT</shortName>
    </alternativeName>
</protein>
<dbReference type="RefSeq" id="WP_386733224.1">
    <property type="nucleotide sequence ID" value="NZ_JBHSTP010000004.1"/>
</dbReference>
<dbReference type="PANTHER" id="PTHR11579">
    <property type="entry name" value="PROTEIN-L-ISOASPARTATE O-METHYLTRANSFERASE"/>
    <property type="match status" value="1"/>
</dbReference>
<name>A0ABW1VHY7_9MICO</name>
<comment type="similarity">
    <text evidence="2 7">Belongs to the methyltransferase superfamily. L-isoaspartyl/D-aspartyl protein methyltransferase family.</text>
</comment>
<reference evidence="9" key="1">
    <citation type="journal article" date="2019" name="Int. J. Syst. Evol. Microbiol.">
        <title>The Global Catalogue of Microorganisms (GCM) 10K type strain sequencing project: providing services to taxonomists for standard genome sequencing and annotation.</title>
        <authorList>
            <consortium name="The Broad Institute Genomics Platform"/>
            <consortium name="The Broad Institute Genome Sequencing Center for Infectious Disease"/>
            <person name="Wu L."/>
            <person name="Ma J."/>
        </authorList>
    </citation>
    <scope>NUCLEOTIDE SEQUENCE [LARGE SCALE GENOMIC DNA]</scope>
    <source>
        <strain evidence="9">CCUG 43304</strain>
    </source>
</reference>
<proteinExistence type="inferred from homology"/>
<keyword evidence="3 7" id="KW-0963">Cytoplasm</keyword>
<organism evidence="8 9">
    <name type="scientific">Luethyella okanaganae</name>
    <dbReference type="NCBI Taxonomy" id="69372"/>
    <lineage>
        <taxon>Bacteria</taxon>
        <taxon>Bacillati</taxon>
        <taxon>Actinomycetota</taxon>
        <taxon>Actinomycetes</taxon>
        <taxon>Micrococcales</taxon>
        <taxon>Microbacteriaceae</taxon>
        <taxon>Luethyella</taxon>
    </lineage>
</organism>
<dbReference type="CDD" id="cd02440">
    <property type="entry name" value="AdoMet_MTases"/>
    <property type="match status" value="1"/>
</dbReference>
<sequence>MSRRQLTRERMVAWQIERRGIRTPSLLAAMATVPREEFVPADLRPFAYDDRPLPIGERQTISQPYIVALMIEAAHVAPDSRVLEIGTGSGYAAAVLGTLCEDVVTIERIPELADQARSRLVRLGYGHVSVVVGDGTLGLPDDAPFDAIICAAAGPEIPTPWKTQLAPGGRIVMPLTGSTGGQELVVATKSSDGEFSQHGLGGVTFVPLIGEHGWS</sequence>
<dbReference type="EC" id="2.1.1.77" evidence="7"/>
<comment type="function">
    <text evidence="7">Catalyzes the methyl esterification of L-isoaspartyl residues in peptides and proteins that result from spontaneous decomposition of normal L-aspartyl and L-asparaginyl residues. It plays a role in the repair and/or degradation of damaged proteins.</text>
</comment>
<comment type="subcellular location">
    <subcellularLocation>
        <location evidence="1 7">Cytoplasm</location>
    </subcellularLocation>
</comment>
<evidence type="ECO:0000313" key="8">
    <source>
        <dbReference type="EMBL" id="MFC6357423.1"/>
    </source>
</evidence>
<evidence type="ECO:0000256" key="3">
    <source>
        <dbReference type="ARBA" id="ARBA00022490"/>
    </source>
</evidence>
<dbReference type="EMBL" id="JBHSTP010000004">
    <property type="protein sequence ID" value="MFC6357423.1"/>
    <property type="molecule type" value="Genomic_DNA"/>
</dbReference>
<evidence type="ECO:0000313" key="9">
    <source>
        <dbReference type="Proteomes" id="UP001596306"/>
    </source>
</evidence>
<evidence type="ECO:0000256" key="1">
    <source>
        <dbReference type="ARBA" id="ARBA00004496"/>
    </source>
</evidence>
<keyword evidence="6 7" id="KW-0949">S-adenosyl-L-methionine</keyword>
<evidence type="ECO:0000256" key="7">
    <source>
        <dbReference type="HAMAP-Rule" id="MF_00090"/>
    </source>
</evidence>
<dbReference type="Gene3D" id="3.40.50.150">
    <property type="entry name" value="Vaccinia Virus protein VP39"/>
    <property type="match status" value="1"/>
</dbReference>
<dbReference type="GO" id="GO:0004719">
    <property type="term" value="F:protein-L-isoaspartate (D-aspartate) O-methyltransferase activity"/>
    <property type="evidence" value="ECO:0007669"/>
    <property type="project" value="UniProtKB-EC"/>
</dbReference>
<dbReference type="InterPro" id="IPR000682">
    <property type="entry name" value="PCMT"/>
</dbReference>
<dbReference type="PANTHER" id="PTHR11579:SF0">
    <property type="entry name" value="PROTEIN-L-ISOASPARTATE(D-ASPARTATE) O-METHYLTRANSFERASE"/>
    <property type="match status" value="1"/>
</dbReference>
<dbReference type="SUPFAM" id="SSF53335">
    <property type="entry name" value="S-adenosyl-L-methionine-dependent methyltransferases"/>
    <property type="match status" value="1"/>
</dbReference>
<keyword evidence="9" id="KW-1185">Reference proteome</keyword>
<comment type="catalytic activity">
    <reaction evidence="7">
        <text>[protein]-L-isoaspartate + S-adenosyl-L-methionine = [protein]-L-isoaspartate alpha-methyl ester + S-adenosyl-L-homocysteine</text>
        <dbReference type="Rhea" id="RHEA:12705"/>
        <dbReference type="Rhea" id="RHEA-COMP:12143"/>
        <dbReference type="Rhea" id="RHEA-COMP:12144"/>
        <dbReference type="ChEBI" id="CHEBI:57856"/>
        <dbReference type="ChEBI" id="CHEBI:59789"/>
        <dbReference type="ChEBI" id="CHEBI:90596"/>
        <dbReference type="ChEBI" id="CHEBI:90598"/>
        <dbReference type="EC" id="2.1.1.77"/>
    </reaction>
</comment>
<accession>A0ABW1VHY7</accession>
<dbReference type="PROSITE" id="PS01279">
    <property type="entry name" value="PCMT"/>
    <property type="match status" value="1"/>
</dbReference>
<comment type="caution">
    <text evidence="8">The sequence shown here is derived from an EMBL/GenBank/DDBJ whole genome shotgun (WGS) entry which is preliminary data.</text>
</comment>
<feature type="active site" evidence="7">
    <location>
        <position position="62"/>
    </location>
</feature>
<gene>
    <name evidence="7" type="primary">pcm</name>
    <name evidence="8" type="ORF">ACFQB0_15035</name>
</gene>
<evidence type="ECO:0000256" key="5">
    <source>
        <dbReference type="ARBA" id="ARBA00022679"/>
    </source>
</evidence>
<dbReference type="NCBIfam" id="NF001453">
    <property type="entry name" value="PRK00312.1"/>
    <property type="match status" value="1"/>
</dbReference>
<dbReference type="InterPro" id="IPR029063">
    <property type="entry name" value="SAM-dependent_MTases_sf"/>
</dbReference>
<evidence type="ECO:0000256" key="4">
    <source>
        <dbReference type="ARBA" id="ARBA00022603"/>
    </source>
</evidence>
<dbReference type="HAMAP" id="MF_00090">
    <property type="entry name" value="PIMT"/>
    <property type="match status" value="1"/>
</dbReference>
<evidence type="ECO:0000256" key="6">
    <source>
        <dbReference type="ARBA" id="ARBA00022691"/>
    </source>
</evidence>
<dbReference type="NCBIfam" id="TIGR00080">
    <property type="entry name" value="pimt"/>
    <property type="match status" value="1"/>
</dbReference>
<dbReference type="Proteomes" id="UP001596306">
    <property type="component" value="Unassembled WGS sequence"/>
</dbReference>
<keyword evidence="4 7" id="KW-0489">Methyltransferase</keyword>
<evidence type="ECO:0000256" key="2">
    <source>
        <dbReference type="ARBA" id="ARBA00005369"/>
    </source>
</evidence>
<dbReference type="GO" id="GO:0032259">
    <property type="term" value="P:methylation"/>
    <property type="evidence" value="ECO:0007669"/>
    <property type="project" value="UniProtKB-KW"/>
</dbReference>
<dbReference type="Pfam" id="PF01135">
    <property type="entry name" value="PCMT"/>
    <property type="match status" value="1"/>
</dbReference>